<dbReference type="EMBL" id="FXAU01000006">
    <property type="protein sequence ID" value="SMG44878.1"/>
    <property type="molecule type" value="Genomic_DNA"/>
</dbReference>
<dbReference type="AlphaFoldDB" id="A0A1X7KUD6"/>
<feature type="chain" id="PRO_5012620635" description="BNR repeat-like domain-containing protein" evidence="1">
    <location>
        <begin position="19"/>
        <end position="388"/>
    </location>
</feature>
<evidence type="ECO:0000313" key="2">
    <source>
        <dbReference type="EMBL" id="SMG44878.1"/>
    </source>
</evidence>
<protein>
    <recommendedName>
        <fullName evidence="4">BNR repeat-like domain-containing protein</fullName>
    </recommendedName>
</protein>
<keyword evidence="3" id="KW-1185">Reference proteome</keyword>
<evidence type="ECO:0008006" key="4">
    <source>
        <dbReference type="Google" id="ProtNLM"/>
    </source>
</evidence>
<reference evidence="2 3" key="1">
    <citation type="submission" date="2017-04" db="EMBL/GenBank/DDBJ databases">
        <authorList>
            <person name="Afonso C.L."/>
            <person name="Miller P.J."/>
            <person name="Scott M.A."/>
            <person name="Spackman E."/>
            <person name="Goraichik I."/>
            <person name="Dimitrov K.M."/>
            <person name="Suarez D.L."/>
            <person name="Swayne D.E."/>
        </authorList>
    </citation>
    <scope>NUCLEOTIDE SEQUENCE [LARGE SCALE GENOMIC DNA]</scope>
    <source>
        <strain evidence="2 3">DSM 22418</strain>
    </source>
</reference>
<accession>A0A1X7KUD6</accession>
<feature type="signal peptide" evidence="1">
    <location>
        <begin position="1"/>
        <end position="18"/>
    </location>
</feature>
<dbReference type="CDD" id="cd15482">
    <property type="entry name" value="Sialidase_non-viral"/>
    <property type="match status" value="1"/>
</dbReference>
<dbReference type="Gene3D" id="2.120.10.10">
    <property type="match status" value="1"/>
</dbReference>
<proteinExistence type="predicted"/>
<evidence type="ECO:0000313" key="3">
    <source>
        <dbReference type="Proteomes" id="UP000192980"/>
    </source>
</evidence>
<organism evidence="2 3">
    <name type="scientific">Sphingobacterium psychroaquaticum</name>
    <dbReference type="NCBI Taxonomy" id="561061"/>
    <lineage>
        <taxon>Bacteria</taxon>
        <taxon>Pseudomonadati</taxon>
        <taxon>Bacteroidota</taxon>
        <taxon>Sphingobacteriia</taxon>
        <taxon>Sphingobacteriales</taxon>
        <taxon>Sphingobacteriaceae</taxon>
        <taxon>Sphingobacterium</taxon>
    </lineage>
</organism>
<name>A0A1X7KUD6_9SPHI</name>
<dbReference type="RefSeq" id="WP_144036599.1">
    <property type="nucleotide sequence ID" value="NZ_FXAU01000006.1"/>
</dbReference>
<keyword evidence="1" id="KW-0732">Signal</keyword>
<dbReference type="STRING" id="561061.SAMN05660862_3216"/>
<gene>
    <name evidence="2" type="ORF">SAMN05660862_3216</name>
</gene>
<sequence>MNKILTLCLLFFVFQVHAQYLESGAPLPGVVVAHVPKSSGSYLGTPSVVILANGDYLASFDFFGPQCSSDKVHVYRSADKGKTWHFLTELADTFWGGLFVVDTDVYVLGVRGSDRNLSIRKSTDSGKSWSPHAILRAGRFHGSSTPVVFHNGKIYKGYDHLGIEDKSKAWMSENKSFIMWADENADLLKPDSWNYSEEIAKPKQIDGTGWLETNAVLGLDGAIRGITRIANESGYIAGHYAVDDKGAIVNGSVKAIPFLGGATKFNVMWDPKTKKYWSLTNYPSEIVRKPKMRAGGMRSVLALVSSPDLENWTVDKIVMASTDVKYHGFQYVDWQFDGKDIILMNRVGFSDEFGEADNAHNSNYIIFQRIRNYKKSKTTKELVRFVNK</sequence>
<evidence type="ECO:0000256" key="1">
    <source>
        <dbReference type="SAM" id="SignalP"/>
    </source>
</evidence>
<dbReference type="SUPFAM" id="SSF50939">
    <property type="entry name" value="Sialidases"/>
    <property type="match status" value="1"/>
</dbReference>
<dbReference type="OrthoDB" id="9021327at2"/>
<dbReference type="InterPro" id="IPR036278">
    <property type="entry name" value="Sialidase_sf"/>
</dbReference>
<dbReference type="Proteomes" id="UP000192980">
    <property type="component" value="Unassembled WGS sequence"/>
</dbReference>